<feature type="active site" description="Proton acceptor" evidence="1">
    <location>
        <position position="44"/>
    </location>
</feature>
<evidence type="ECO:0000313" key="3">
    <source>
        <dbReference type="Proteomes" id="UP000594459"/>
    </source>
</evidence>
<dbReference type="SUPFAM" id="SSF55154">
    <property type="entry name" value="CYTH-like phosphatases"/>
    <property type="match status" value="1"/>
</dbReference>
<dbReference type="KEGG" id="qso:IRL76_05200"/>
<name>A0A7S8IVA6_9SPHN</name>
<proteinExistence type="predicted"/>
<evidence type="ECO:0000313" key="2">
    <source>
        <dbReference type="EMBL" id="QPC99934.1"/>
    </source>
</evidence>
<dbReference type="EMBL" id="CP064654">
    <property type="protein sequence ID" value="QPC99934.1"/>
    <property type="molecule type" value="Genomic_DNA"/>
</dbReference>
<dbReference type="InterPro" id="IPR012042">
    <property type="entry name" value="NeuTTM/CthTTM-like"/>
</dbReference>
<reference evidence="2 3" key="1">
    <citation type="submission" date="2020-11" db="EMBL/GenBank/DDBJ databases">
        <title>The genome sequence of Erythrobacter sp. 6D36.</title>
        <authorList>
            <person name="Liu Y."/>
        </authorList>
    </citation>
    <scope>NUCLEOTIDE SEQUENCE [LARGE SCALE GENOMIC DNA]</scope>
    <source>
        <strain evidence="2 3">6D36</strain>
    </source>
</reference>
<accession>A0A7S8IVA6</accession>
<protein>
    <recommendedName>
        <fullName evidence="4">CYTH domain-containing protein</fullName>
    </recommendedName>
</protein>
<organism evidence="2 3">
    <name type="scientific">Qipengyuania soli</name>
    <dbReference type="NCBI Taxonomy" id="2782568"/>
    <lineage>
        <taxon>Bacteria</taxon>
        <taxon>Pseudomonadati</taxon>
        <taxon>Pseudomonadota</taxon>
        <taxon>Alphaproteobacteria</taxon>
        <taxon>Sphingomonadales</taxon>
        <taxon>Erythrobacteraceae</taxon>
        <taxon>Qipengyuania</taxon>
    </lineage>
</organism>
<evidence type="ECO:0000256" key="1">
    <source>
        <dbReference type="PIRSR" id="PIRSR016487-1"/>
    </source>
</evidence>
<gene>
    <name evidence="2" type="ORF">IRL76_05200</name>
</gene>
<dbReference type="AlphaFoldDB" id="A0A7S8IVA6"/>
<evidence type="ECO:0008006" key="4">
    <source>
        <dbReference type="Google" id="ProtNLM"/>
    </source>
</evidence>
<dbReference type="InterPro" id="IPR033469">
    <property type="entry name" value="CYTH-like_dom_sf"/>
</dbReference>
<keyword evidence="3" id="KW-1185">Reference proteome</keyword>
<sequence length="171" mass="19724">MRTAAHEAAEPKYAHLERERRWLVDHESIDLEALKDPITIRDRYIEGTRLRLREMSCGDERVWKLTRKYECVDPLARPIVTAYIEDAEHRVLCDLPAIELIKTRFKLAHDGFDYSVDRFDGPLQGLWLSEIELEDGAELAALPNPSWSLADVSDDPRYQGYTLAQCGIPKD</sequence>
<dbReference type="Proteomes" id="UP000594459">
    <property type="component" value="Chromosome"/>
</dbReference>
<dbReference type="Gene3D" id="2.40.320.10">
    <property type="entry name" value="Hypothetical Protein Pfu-838710-001"/>
    <property type="match status" value="1"/>
</dbReference>
<dbReference type="PIRSF" id="PIRSF016487">
    <property type="entry name" value="CYTH_UCP016487"/>
    <property type="match status" value="1"/>
</dbReference>
<dbReference type="RefSeq" id="WP_200983729.1">
    <property type="nucleotide sequence ID" value="NZ_CP064654.1"/>
</dbReference>